<evidence type="ECO:0000313" key="4">
    <source>
        <dbReference type="Proteomes" id="UP001141259"/>
    </source>
</evidence>
<dbReference type="Pfam" id="PF01740">
    <property type="entry name" value="STAS"/>
    <property type="match status" value="1"/>
</dbReference>
<comment type="caution">
    <text evidence="3">The sequence shown here is derived from an EMBL/GenBank/DDBJ whole genome shotgun (WGS) entry which is preliminary data.</text>
</comment>
<accession>A0A9X2VQV6</accession>
<dbReference type="EMBL" id="JANYMP010000017">
    <property type="protein sequence ID" value="MCS7481206.1"/>
    <property type="molecule type" value="Genomic_DNA"/>
</dbReference>
<feature type="transmembrane region" description="Helical" evidence="1">
    <location>
        <begin position="50"/>
        <end position="69"/>
    </location>
</feature>
<name>A0A9X2VQV6_9PSEU</name>
<reference evidence="3" key="1">
    <citation type="submission" date="2022-08" db="EMBL/GenBank/DDBJ databases">
        <authorList>
            <person name="Tistechok S."/>
            <person name="Samborskyy M."/>
            <person name="Roman I."/>
        </authorList>
    </citation>
    <scope>NUCLEOTIDE SEQUENCE</scope>
    <source>
        <strain evidence="3">DSM 103496</strain>
    </source>
</reference>
<dbReference type="InterPro" id="IPR036513">
    <property type="entry name" value="STAS_dom_sf"/>
</dbReference>
<evidence type="ECO:0000259" key="2">
    <source>
        <dbReference type="PROSITE" id="PS50801"/>
    </source>
</evidence>
<dbReference type="Gene3D" id="3.30.750.24">
    <property type="entry name" value="STAS domain"/>
    <property type="match status" value="1"/>
</dbReference>
<sequence>MPTDVRGVLTVERWRLAGATVVAARGDLDLGSVRRLRWSVDSVAPGSGPLVLDLSGVACFGSVGVAALLETARRARAFRIDFRLVCPDPVASVLDEVGVLDEFTVFDSRAAALAQSE</sequence>
<gene>
    <name evidence="3" type="ORF">NZH93_30490</name>
</gene>
<organism evidence="3 4">
    <name type="scientific">Umezawaea endophytica</name>
    <dbReference type="NCBI Taxonomy" id="1654476"/>
    <lineage>
        <taxon>Bacteria</taxon>
        <taxon>Bacillati</taxon>
        <taxon>Actinomycetota</taxon>
        <taxon>Actinomycetes</taxon>
        <taxon>Pseudonocardiales</taxon>
        <taxon>Pseudonocardiaceae</taxon>
        <taxon>Umezawaea</taxon>
    </lineage>
</organism>
<keyword evidence="4" id="KW-1185">Reference proteome</keyword>
<dbReference type="CDD" id="cd07043">
    <property type="entry name" value="STAS_anti-anti-sigma_factors"/>
    <property type="match status" value="1"/>
</dbReference>
<proteinExistence type="predicted"/>
<keyword evidence="1" id="KW-0472">Membrane</keyword>
<keyword evidence="1" id="KW-1133">Transmembrane helix</keyword>
<evidence type="ECO:0000256" key="1">
    <source>
        <dbReference type="SAM" id="Phobius"/>
    </source>
</evidence>
<dbReference type="PROSITE" id="PS50801">
    <property type="entry name" value="STAS"/>
    <property type="match status" value="1"/>
</dbReference>
<dbReference type="SUPFAM" id="SSF52091">
    <property type="entry name" value="SpoIIaa-like"/>
    <property type="match status" value="1"/>
</dbReference>
<protein>
    <submittedName>
        <fullName evidence="3">STAS domain-containing protein</fullName>
    </submittedName>
</protein>
<keyword evidence="1" id="KW-0812">Transmembrane</keyword>
<dbReference type="RefSeq" id="WP_259626698.1">
    <property type="nucleotide sequence ID" value="NZ_JANYMP010000017.1"/>
</dbReference>
<feature type="domain" description="STAS" evidence="2">
    <location>
        <begin position="9"/>
        <end position="116"/>
    </location>
</feature>
<dbReference type="AlphaFoldDB" id="A0A9X2VQV6"/>
<dbReference type="Proteomes" id="UP001141259">
    <property type="component" value="Unassembled WGS sequence"/>
</dbReference>
<dbReference type="InterPro" id="IPR002645">
    <property type="entry name" value="STAS_dom"/>
</dbReference>
<evidence type="ECO:0000313" key="3">
    <source>
        <dbReference type="EMBL" id="MCS7481206.1"/>
    </source>
</evidence>